<protein>
    <submittedName>
        <fullName evidence="1">Uncharacterized protein</fullName>
    </submittedName>
</protein>
<evidence type="ECO:0000313" key="1">
    <source>
        <dbReference type="EMBL" id="CEP18627.1"/>
    </source>
</evidence>
<evidence type="ECO:0000313" key="2">
    <source>
        <dbReference type="Proteomes" id="UP000054107"/>
    </source>
</evidence>
<sequence>MAKQYETLVRENISSNYESRTCCYLLGIFSKPNHELYCGNILTVSQRKSIARYVFQKKLNAEDEMSEKQSIQESVPQQTATPGYVCRNLKAINGVTKVNLKTFNSLKEAVLVAINSNKP</sequence>
<organism evidence="1 2">
    <name type="scientific">Parasitella parasitica</name>
    <dbReference type="NCBI Taxonomy" id="35722"/>
    <lineage>
        <taxon>Eukaryota</taxon>
        <taxon>Fungi</taxon>
        <taxon>Fungi incertae sedis</taxon>
        <taxon>Mucoromycota</taxon>
        <taxon>Mucoromycotina</taxon>
        <taxon>Mucoromycetes</taxon>
        <taxon>Mucorales</taxon>
        <taxon>Mucorineae</taxon>
        <taxon>Mucoraceae</taxon>
        <taxon>Parasitella</taxon>
    </lineage>
</organism>
<gene>
    <name evidence="1" type="primary">PARPA_12933.1 scaffold 45652</name>
</gene>
<name>A0A0B7NMK4_9FUNG</name>
<proteinExistence type="predicted"/>
<dbReference type="Proteomes" id="UP000054107">
    <property type="component" value="Unassembled WGS sequence"/>
</dbReference>
<keyword evidence="2" id="KW-1185">Reference proteome</keyword>
<dbReference type="AlphaFoldDB" id="A0A0B7NMK4"/>
<dbReference type="OrthoDB" id="10580924at2759"/>
<accession>A0A0B7NMK4</accession>
<reference evidence="1 2" key="1">
    <citation type="submission" date="2014-09" db="EMBL/GenBank/DDBJ databases">
        <authorList>
            <person name="Ellenberger Sabrina"/>
        </authorList>
    </citation>
    <scope>NUCLEOTIDE SEQUENCE [LARGE SCALE GENOMIC DNA]</scope>
    <source>
        <strain evidence="1 2">CBS 412.66</strain>
    </source>
</reference>
<dbReference type="EMBL" id="LN733872">
    <property type="protein sequence ID" value="CEP18627.1"/>
    <property type="molecule type" value="Genomic_DNA"/>
</dbReference>